<proteinExistence type="predicted"/>
<reference evidence="2" key="1">
    <citation type="journal article" date="2019" name="Int. J. Syst. Evol. Microbiol.">
        <title>The Global Catalogue of Microorganisms (GCM) 10K type strain sequencing project: providing services to taxonomists for standard genome sequencing and annotation.</title>
        <authorList>
            <consortium name="The Broad Institute Genomics Platform"/>
            <consortium name="The Broad Institute Genome Sequencing Center for Infectious Disease"/>
            <person name="Wu L."/>
            <person name="Ma J."/>
        </authorList>
    </citation>
    <scope>NUCLEOTIDE SEQUENCE [LARGE SCALE GENOMIC DNA]</scope>
    <source>
        <strain evidence="2">KCTC 42107</strain>
    </source>
</reference>
<dbReference type="InterPro" id="IPR052891">
    <property type="entry name" value="DNA-3mA_glycosylase"/>
</dbReference>
<dbReference type="Gene3D" id="1.10.340.30">
    <property type="entry name" value="Hypothetical protein, domain 2"/>
    <property type="match status" value="1"/>
</dbReference>
<gene>
    <name evidence="1" type="ORF">ACFSR3_10670</name>
</gene>
<dbReference type="PANTHER" id="PTHR30037:SF4">
    <property type="entry name" value="DNA-3-METHYLADENINE GLYCOSYLASE I"/>
    <property type="match status" value="1"/>
</dbReference>
<accession>A0ABW5NWQ6</accession>
<name>A0ABW5NWQ6_9FLAO</name>
<dbReference type="InterPro" id="IPR005019">
    <property type="entry name" value="Adenine_glyco"/>
</dbReference>
<dbReference type="Pfam" id="PF03352">
    <property type="entry name" value="Adenine_glyco"/>
    <property type="match status" value="1"/>
</dbReference>
<dbReference type="PANTHER" id="PTHR30037">
    <property type="entry name" value="DNA-3-METHYLADENINE GLYCOSYLASE 1"/>
    <property type="match status" value="1"/>
</dbReference>
<dbReference type="Proteomes" id="UP001597480">
    <property type="component" value="Unassembled WGS sequence"/>
</dbReference>
<dbReference type="EMBL" id="JBHUMD010000025">
    <property type="protein sequence ID" value="MFD2602519.1"/>
    <property type="molecule type" value="Genomic_DNA"/>
</dbReference>
<evidence type="ECO:0000313" key="1">
    <source>
        <dbReference type="EMBL" id="MFD2602519.1"/>
    </source>
</evidence>
<evidence type="ECO:0000313" key="2">
    <source>
        <dbReference type="Proteomes" id="UP001597480"/>
    </source>
</evidence>
<keyword evidence="2" id="KW-1185">Reference proteome</keyword>
<dbReference type="SUPFAM" id="SSF48150">
    <property type="entry name" value="DNA-glycosylase"/>
    <property type="match status" value="1"/>
</dbReference>
<protein>
    <submittedName>
        <fullName evidence="1">DNA-3-methyladenine glycosylase I</fullName>
    </submittedName>
</protein>
<organism evidence="1 2">
    <name type="scientific">Flavobacterium suzhouense</name>
    <dbReference type="NCBI Taxonomy" id="1529638"/>
    <lineage>
        <taxon>Bacteria</taxon>
        <taxon>Pseudomonadati</taxon>
        <taxon>Bacteroidota</taxon>
        <taxon>Flavobacteriia</taxon>
        <taxon>Flavobacteriales</taxon>
        <taxon>Flavobacteriaceae</taxon>
        <taxon>Flavobacterium</taxon>
    </lineage>
</organism>
<dbReference type="InterPro" id="IPR011257">
    <property type="entry name" value="DNA_glycosylase"/>
</dbReference>
<sequence length="185" mass="21573">MTDKKRCKWCVGDSLYEDYHDNEWGKPVYDDHKLFEFLLLETFQAGLSWITILRKRENFRKAFDNFDYKTIAGYDHSKIEELLQDTGIIRNRLKVLAAVSNAQAFIKIQEEFGSFSNYYWAFSNNKPVDNKFEALSQVPATTPLSDTISKDMKKRGFKFVGSTVIYANMQATGMVNDHIMECNFR</sequence>
<dbReference type="NCBIfam" id="TIGR00624">
    <property type="entry name" value="tag"/>
    <property type="match status" value="1"/>
</dbReference>
<dbReference type="RefSeq" id="WP_379820948.1">
    <property type="nucleotide sequence ID" value="NZ_JBHUMD010000025.1"/>
</dbReference>
<comment type="caution">
    <text evidence="1">The sequence shown here is derived from an EMBL/GenBank/DDBJ whole genome shotgun (WGS) entry which is preliminary data.</text>
</comment>
<dbReference type="InterPro" id="IPR004597">
    <property type="entry name" value="Tag"/>
</dbReference>